<dbReference type="GO" id="GO:0009425">
    <property type="term" value="C:bacterial-type flagellum basal body"/>
    <property type="evidence" value="ECO:0007669"/>
    <property type="project" value="InterPro"/>
</dbReference>
<gene>
    <name evidence="11" type="primary">fliL</name>
    <name evidence="11" type="ORF">E4665_01035</name>
</gene>
<evidence type="ECO:0000256" key="4">
    <source>
        <dbReference type="ARBA" id="ARBA00022475"/>
    </source>
</evidence>
<evidence type="ECO:0000256" key="7">
    <source>
        <dbReference type="ARBA" id="ARBA00022779"/>
    </source>
</evidence>
<evidence type="ECO:0000256" key="3">
    <source>
        <dbReference type="ARBA" id="ARBA00008281"/>
    </source>
</evidence>
<keyword evidence="8 10" id="KW-1133">Transmembrane helix</keyword>
<evidence type="ECO:0000256" key="5">
    <source>
        <dbReference type="ARBA" id="ARBA00022500"/>
    </source>
</evidence>
<reference evidence="11 12" key="1">
    <citation type="journal article" date="2015" name="Int. J. Syst. Evol. Microbiol.">
        <title>Sporolactobacillus shoreae sp. nov. and Sporolactobacillus spathodeae sp. nov., two spore-forming lactic acid bacteria isolated from tree barks in Thailand.</title>
        <authorList>
            <person name="Thamacharoensuk T."/>
            <person name="Kitahara M."/>
            <person name="Ohkuma M."/>
            <person name="Thongchul N."/>
            <person name="Tanasupawat S."/>
        </authorList>
    </citation>
    <scope>NUCLEOTIDE SEQUENCE [LARGE SCALE GENOMIC DNA]</scope>
    <source>
        <strain evidence="11 12">BK92</strain>
    </source>
</reference>
<comment type="caution">
    <text evidence="11">The sequence shown here is derived from an EMBL/GenBank/DDBJ whole genome shotgun (WGS) entry which is preliminary data.</text>
</comment>
<evidence type="ECO:0000256" key="10">
    <source>
        <dbReference type="RuleBase" id="RU364125"/>
    </source>
</evidence>
<accession>A0A4Z0GU98</accession>
<name>A0A4Z0GU98_9BACL</name>
<keyword evidence="11" id="KW-0969">Cilium</keyword>
<keyword evidence="7 10" id="KW-0283">Flagellar rotation</keyword>
<feature type="transmembrane region" description="Helical" evidence="10">
    <location>
        <begin position="7"/>
        <end position="28"/>
    </location>
</feature>
<keyword evidence="6 10" id="KW-0812">Transmembrane</keyword>
<organism evidence="11 12">
    <name type="scientific">Sporolactobacillus shoreae</name>
    <dbReference type="NCBI Taxonomy" id="1465501"/>
    <lineage>
        <taxon>Bacteria</taxon>
        <taxon>Bacillati</taxon>
        <taxon>Bacillota</taxon>
        <taxon>Bacilli</taxon>
        <taxon>Bacillales</taxon>
        <taxon>Sporolactobacillaceae</taxon>
        <taxon>Sporolactobacillus</taxon>
    </lineage>
</organism>
<protein>
    <recommendedName>
        <fullName evidence="10">Flagellar protein FliL</fullName>
    </recommendedName>
</protein>
<keyword evidence="11" id="KW-0282">Flagellum</keyword>
<evidence type="ECO:0000256" key="2">
    <source>
        <dbReference type="ARBA" id="ARBA00004162"/>
    </source>
</evidence>
<dbReference type="GO" id="GO:0006935">
    <property type="term" value="P:chemotaxis"/>
    <property type="evidence" value="ECO:0007669"/>
    <property type="project" value="UniProtKB-KW"/>
</dbReference>
<dbReference type="EMBL" id="SRJD01000001">
    <property type="protein sequence ID" value="TGB00288.1"/>
    <property type="molecule type" value="Genomic_DNA"/>
</dbReference>
<sequence length="144" mass="16175">MFKSRGLNVLFILMILVIIGTVVAYFMLSNYAQGKNDVQNPSIDEIVNDLTVDTGEITTNIQGDHFIKVDFNIQVSNKDAKDELTKRSFQVKNAVIYTVSDMTPQDLQNQKGIASLEDQIKNRINSFLDSGTVTHVYTTEKVVQ</sequence>
<evidence type="ECO:0000256" key="6">
    <source>
        <dbReference type="ARBA" id="ARBA00022692"/>
    </source>
</evidence>
<evidence type="ECO:0000313" key="12">
    <source>
        <dbReference type="Proteomes" id="UP000298347"/>
    </source>
</evidence>
<evidence type="ECO:0000256" key="1">
    <source>
        <dbReference type="ARBA" id="ARBA00002254"/>
    </source>
</evidence>
<comment type="similarity">
    <text evidence="3 10">Belongs to the FliL family.</text>
</comment>
<dbReference type="PANTHER" id="PTHR35091:SF2">
    <property type="entry name" value="FLAGELLAR PROTEIN FLIL"/>
    <property type="match status" value="1"/>
</dbReference>
<evidence type="ECO:0000256" key="9">
    <source>
        <dbReference type="ARBA" id="ARBA00023136"/>
    </source>
</evidence>
<evidence type="ECO:0000313" key="11">
    <source>
        <dbReference type="EMBL" id="TGB00288.1"/>
    </source>
</evidence>
<dbReference type="OrthoDB" id="2381796at2"/>
<dbReference type="Pfam" id="PF03748">
    <property type="entry name" value="FliL"/>
    <property type="match status" value="1"/>
</dbReference>
<keyword evidence="9 10" id="KW-0472">Membrane</keyword>
<evidence type="ECO:0000256" key="8">
    <source>
        <dbReference type="ARBA" id="ARBA00022989"/>
    </source>
</evidence>
<keyword evidence="5 10" id="KW-0145">Chemotaxis</keyword>
<keyword evidence="11" id="KW-0966">Cell projection</keyword>
<dbReference type="AlphaFoldDB" id="A0A4Z0GU98"/>
<dbReference type="Proteomes" id="UP000298347">
    <property type="component" value="Unassembled WGS sequence"/>
</dbReference>
<comment type="function">
    <text evidence="1 10">Controls the rotational direction of flagella during chemotaxis.</text>
</comment>
<comment type="subcellular location">
    <subcellularLocation>
        <location evidence="2">Cell membrane</location>
        <topology evidence="2">Single-pass membrane protein</topology>
    </subcellularLocation>
</comment>
<keyword evidence="12" id="KW-1185">Reference proteome</keyword>
<dbReference type="GO" id="GO:0005886">
    <property type="term" value="C:plasma membrane"/>
    <property type="evidence" value="ECO:0007669"/>
    <property type="project" value="UniProtKB-SubCell"/>
</dbReference>
<dbReference type="NCBIfam" id="NF005826">
    <property type="entry name" value="PRK07718.1"/>
    <property type="match status" value="1"/>
</dbReference>
<proteinExistence type="inferred from homology"/>
<dbReference type="RefSeq" id="WP_135346934.1">
    <property type="nucleotide sequence ID" value="NZ_SRJD01000001.1"/>
</dbReference>
<dbReference type="InterPro" id="IPR005503">
    <property type="entry name" value="FliL"/>
</dbReference>
<dbReference type="GO" id="GO:0071978">
    <property type="term" value="P:bacterial-type flagellum-dependent swarming motility"/>
    <property type="evidence" value="ECO:0007669"/>
    <property type="project" value="TreeGrafter"/>
</dbReference>
<dbReference type="PANTHER" id="PTHR35091">
    <property type="entry name" value="FLAGELLAR PROTEIN FLIL"/>
    <property type="match status" value="1"/>
</dbReference>
<keyword evidence="4 10" id="KW-1003">Cell membrane</keyword>